<dbReference type="Proteomes" id="UP000276587">
    <property type="component" value="Unassembled WGS sequence"/>
</dbReference>
<organism evidence="2 3">
    <name type="scientific">Pseudomonas marginalis pv. marginalis</name>
    <dbReference type="NCBI Taxonomy" id="97473"/>
    <lineage>
        <taxon>Bacteria</taxon>
        <taxon>Pseudomonadati</taxon>
        <taxon>Pseudomonadota</taxon>
        <taxon>Gammaproteobacteria</taxon>
        <taxon>Pseudomonadales</taxon>
        <taxon>Pseudomonadaceae</taxon>
        <taxon>Pseudomonas</taxon>
    </lineage>
</organism>
<accession>A0A3M4AC73</accession>
<feature type="domain" description="Hypersensitivity response secretion-like HrpJ" evidence="1">
    <location>
        <begin position="56"/>
        <end position="212"/>
    </location>
</feature>
<dbReference type="Pfam" id="PF07201">
    <property type="entry name" value="HrpJ"/>
    <property type="match status" value="1"/>
</dbReference>
<dbReference type="GO" id="GO:0046903">
    <property type="term" value="P:secretion"/>
    <property type="evidence" value="ECO:0007669"/>
    <property type="project" value="InterPro"/>
</dbReference>
<dbReference type="EMBL" id="RBQF01000283">
    <property type="protein sequence ID" value="RMP04488.1"/>
    <property type="molecule type" value="Genomic_DNA"/>
</dbReference>
<dbReference type="InterPro" id="IPR013351">
    <property type="entry name" value="T3SS_TyeA-rel"/>
</dbReference>
<evidence type="ECO:0000313" key="2">
    <source>
        <dbReference type="EMBL" id="RMP04488.1"/>
    </source>
</evidence>
<sequence length="371" mass="40242">MVGSCHTGKHSSCSGLSMKVEFPPDVQPVQQLDQPAVIHTSVPAPVKGMDELAFLFNQEVDTNSRTLGERKIGVRVLPSEQLAHIYDQLGHPAQATLASFSRRIRWQLLQQPNIDKLLELAGGDPARAFVVLKYVAAQADTEVRPSEAALARDAIAKLEVRYKGEIQAGLNIAVALQAASVDPQERQALRTLYYASVVTRQSLATMMHALLGVYGGDRFADGLKVMRKALADDIAAKVSSMPTPLLRTLLLGLQSCGQLSGVLAGCHALLQRLGIDHDAVGLLQRLLGFAGSGISTAEILRFRDDFGGASERQKLLSLNALYPLVQQLPLALWLDSRVREETLRGFLAVMGEMERIARGPARFPDELGPLA</sequence>
<name>A0A3M4AC73_PSEMA</name>
<keyword evidence="3" id="KW-1185">Reference proteome</keyword>
<protein>
    <recommendedName>
        <fullName evidence="1">Hypersensitivity response secretion-like HrpJ domain-containing protein</fullName>
    </recommendedName>
</protein>
<reference evidence="2 3" key="1">
    <citation type="submission" date="2018-08" db="EMBL/GenBank/DDBJ databases">
        <title>Recombination of ecologically and evolutionarily significant loci maintains genetic cohesion in the Pseudomonas syringae species complex.</title>
        <authorList>
            <person name="Dillon M."/>
            <person name="Thakur S."/>
            <person name="Almeida R.N.D."/>
            <person name="Weir B.S."/>
            <person name="Guttman D.S."/>
        </authorList>
    </citation>
    <scope>NUCLEOTIDE SEQUENCE [LARGE SCALE GENOMIC DNA]</scope>
    <source>
        <strain evidence="2 3">ICMP 3555</strain>
    </source>
</reference>
<dbReference type="Gene3D" id="1.10.150.630">
    <property type="match status" value="1"/>
</dbReference>
<dbReference type="NCBIfam" id="TIGR02511">
    <property type="entry name" value="type_III_tyeA"/>
    <property type="match status" value="1"/>
</dbReference>
<evidence type="ECO:0000259" key="1">
    <source>
        <dbReference type="Pfam" id="PF07201"/>
    </source>
</evidence>
<comment type="caution">
    <text evidence="2">The sequence shown here is derived from an EMBL/GenBank/DDBJ whole genome shotgun (WGS) entry which is preliminary data.</text>
</comment>
<evidence type="ECO:0000313" key="3">
    <source>
        <dbReference type="Proteomes" id="UP000276587"/>
    </source>
</evidence>
<dbReference type="InterPro" id="IPR010812">
    <property type="entry name" value="HrpJ-like"/>
</dbReference>
<dbReference type="GO" id="GO:0019867">
    <property type="term" value="C:outer membrane"/>
    <property type="evidence" value="ECO:0007669"/>
    <property type="project" value="InterPro"/>
</dbReference>
<dbReference type="AlphaFoldDB" id="A0A3M4AC73"/>
<proteinExistence type="predicted"/>
<dbReference type="SUPFAM" id="SSF140591">
    <property type="entry name" value="Type III secretion system domain"/>
    <property type="match status" value="1"/>
</dbReference>
<gene>
    <name evidence="2" type="ORF">ALQ29_00389</name>
</gene>